<evidence type="ECO:0000256" key="1">
    <source>
        <dbReference type="ARBA" id="ARBA00012807"/>
    </source>
</evidence>
<evidence type="ECO:0000256" key="9">
    <source>
        <dbReference type="ARBA" id="ARBA00047783"/>
    </source>
</evidence>
<dbReference type="AlphaFoldDB" id="E1QRT3"/>
<gene>
    <name evidence="11" type="ordered locus">Vdis_0043</name>
</gene>
<dbReference type="FunFam" id="3.30.300.110:FF:000001">
    <property type="entry name" value="tRNA (guanine(37)-N1)-methyltransferase"/>
    <property type="match status" value="1"/>
</dbReference>
<sequence>MPTLKDVVKPLIPRELWDKVPRSFDIVGSRSGAIAIIEIPPELEGYKFVIGEAITKLNKHVKTVLRRIGAREGEFRLYRYEVLVPGPTEVIHREGNYLIKVDPTKAYFSPRDQGDREDIAKQVMPNEVILYPFAGVGPYAIAILKRQPLVKLVIAIELNEYAYYYMLDNIKLNKLEGKVLPLLGDAARLMGLFCGVDRIILTLPLGAHKFLRQSLMCVRDGGIVHFYHLGAEENPYGEAEGLVKSYCDELGYECQVVNRRVVRDYAPYVYKVRLDIKVGKL</sequence>
<dbReference type="InterPro" id="IPR056744">
    <property type="entry name" value="TRM5/TYW2-like_N"/>
</dbReference>
<reference evidence="12" key="2">
    <citation type="journal article" date="2010" name="Stand. Genomic Sci.">
        <title>Complete genome sequence of Vulcanisaeta distributa type strain (IC-017T).</title>
        <authorList>
            <person name="Mavromatis K."/>
            <person name="Sikorski J."/>
            <person name="Pabst E."/>
            <person name="Teshima H."/>
            <person name="Lapidus A."/>
            <person name="Lucas S."/>
            <person name="Nolan M."/>
            <person name="Glavina Del Rio T."/>
            <person name="Cheng J."/>
            <person name="Bruce D."/>
            <person name="Goodwin L."/>
            <person name="Pitluck S."/>
            <person name="Liolios K."/>
            <person name="Ivanova N."/>
            <person name="Mikhailova N."/>
            <person name="Pati A."/>
            <person name="Chen A."/>
            <person name="Palaniappan K."/>
            <person name="Land M."/>
            <person name="Hauser L."/>
            <person name="Chang Y."/>
            <person name="Jeffries C."/>
            <person name="Rohde M."/>
            <person name="Spring S."/>
            <person name="Goker M."/>
            <person name="Wirth R."/>
            <person name="Woyke T."/>
            <person name="Bristow J."/>
            <person name="Eisen J."/>
            <person name="Markowitz V."/>
            <person name="Hugenholtz P."/>
            <person name="Klenk H."/>
            <person name="Kyrpides N."/>
        </authorList>
    </citation>
    <scope>NUCLEOTIDE SEQUENCE [LARGE SCALE GENOMIC DNA]</scope>
    <source>
        <strain evidence="12">DSM 14429 / JCM 11212 / NBRC 100878 / IC-017</strain>
    </source>
</reference>
<dbReference type="EC" id="2.1.1.228" evidence="1"/>
<dbReference type="PANTHER" id="PTHR23245">
    <property type="entry name" value="TRNA METHYLTRANSFERASE"/>
    <property type="match status" value="1"/>
</dbReference>
<dbReference type="GO" id="GO:0002939">
    <property type="term" value="P:tRNA N1-guanine methylation"/>
    <property type="evidence" value="ECO:0007669"/>
    <property type="project" value="TreeGrafter"/>
</dbReference>
<dbReference type="Gene3D" id="3.40.50.150">
    <property type="entry name" value="Vaccinia Virus protein VP39"/>
    <property type="match status" value="1"/>
</dbReference>
<keyword evidence="4" id="KW-0808">Transferase</keyword>
<dbReference type="RefSeq" id="WP_013335183.1">
    <property type="nucleotide sequence ID" value="NC_014537.1"/>
</dbReference>
<evidence type="ECO:0000256" key="7">
    <source>
        <dbReference type="ARBA" id="ARBA00029736"/>
    </source>
</evidence>
<dbReference type="HOGENOM" id="CLU_022610_0_0_2"/>
<evidence type="ECO:0000256" key="4">
    <source>
        <dbReference type="ARBA" id="ARBA00022679"/>
    </source>
</evidence>
<dbReference type="SUPFAM" id="SSF53335">
    <property type="entry name" value="S-adenosyl-L-methionine-dependent methyltransferases"/>
    <property type="match status" value="1"/>
</dbReference>
<feature type="domain" description="SAM-dependent methyltransferase TRM5/TYW2-type" evidence="10">
    <location>
        <begin position="24"/>
        <end position="280"/>
    </location>
</feature>
<evidence type="ECO:0000256" key="2">
    <source>
        <dbReference type="ARBA" id="ARBA00022490"/>
    </source>
</evidence>
<dbReference type="PANTHER" id="PTHR23245:SF36">
    <property type="entry name" value="TRNA (GUANINE(37)-N1)-METHYLTRANSFERASE"/>
    <property type="match status" value="1"/>
</dbReference>
<dbReference type="Gene3D" id="3.30.300.110">
    <property type="entry name" value="Met-10+ protein-like domains"/>
    <property type="match status" value="1"/>
</dbReference>
<dbReference type="GO" id="GO:0005737">
    <property type="term" value="C:cytoplasm"/>
    <property type="evidence" value="ECO:0007669"/>
    <property type="project" value="TreeGrafter"/>
</dbReference>
<dbReference type="CDD" id="cd02440">
    <property type="entry name" value="AdoMet_MTases"/>
    <property type="match status" value="1"/>
</dbReference>
<dbReference type="InterPro" id="IPR029063">
    <property type="entry name" value="SAM-dependent_MTases_sf"/>
</dbReference>
<dbReference type="EMBL" id="CP002100">
    <property type="protein sequence ID" value="ADN49458.1"/>
    <property type="molecule type" value="Genomic_DNA"/>
</dbReference>
<keyword evidence="2" id="KW-0963">Cytoplasm</keyword>
<keyword evidence="5" id="KW-0949">S-adenosyl-L-methionine</keyword>
<dbReference type="PROSITE" id="PS51684">
    <property type="entry name" value="SAM_MT_TRM5_TYW2"/>
    <property type="match status" value="1"/>
</dbReference>
<name>E1QRT3_VULDI</name>
<dbReference type="OrthoDB" id="8079at2157"/>
<evidence type="ECO:0000256" key="6">
    <source>
        <dbReference type="ARBA" id="ARBA00022694"/>
    </source>
</evidence>
<dbReference type="Proteomes" id="UP000006681">
    <property type="component" value="Chromosome"/>
</dbReference>
<evidence type="ECO:0000313" key="11">
    <source>
        <dbReference type="EMBL" id="ADN49458.1"/>
    </source>
</evidence>
<dbReference type="GO" id="GO:0052906">
    <property type="term" value="F:tRNA (guanine(37)-N1)-methyltransferase activity"/>
    <property type="evidence" value="ECO:0007669"/>
    <property type="project" value="UniProtKB-EC"/>
</dbReference>
<proteinExistence type="predicted"/>
<dbReference type="KEGG" id="vdi:Vdis_0043"/>
<evidence type="ECO:0000256" key="3">
    <source>
        <dbReference type="ARBA" id="ARBA00022603"/>
    </source>
</evidence>
<reference evidence="11 12" key="1">
    <citation type="journal article" date="2010" name="Stand. Genomic Sci.">
        <title>Complete genome sequence of Vulcanisaeta distributa type strain (IC-017).</title>
        <authorList>
            <person name="Mavromatis K."/>
            <person name="Sikorski J."/>
            <person name="Pabst E."/>
            <person name="Teshima H."/>
            <person name="Lapidus A."/>
            <person name="Lucas S."/>
            <person name="Nolan M."/>
            <person name="Glavina Del Rio T."/>
            <person name="Cheng J.F."/>
            <person name="Bruce D."/>
            <person name="Goodwin L."/>
            <person name="Pitluck S."/>
            <person name="Liolios K."/>
            <person name="Ivanova N."/>
            <person name="Mikhailova N."/>
            <person name="Pati A."/>
            <person name="Chen A."/>
            <person name="Palaniappan K."/>
            <person name="Land M."/>
            <person name="Hauser L."/>
            <person name="Chang Y.J."/>
            <person name="Jeffries C.D."/>
            <person name="Rohde M."/>
            <person name="Spring S."/>
            <person name="Goker M."/>
            <person name="Wirth R."/>
            <person name="Woyke T."/>
            <person name="Bristow J."/>
            <person name="Eisen J.A."/>
            <person name="Markowitz V."/>
            <person name="Hugenholtz P."/>
            <person name="Klenk H.P."/>
            <person name="Kyrpides N.C."/>
        </authorList>
    </citation>
    <scope>NUCLEOTIDE SEQUENCE [LARGE SCALE GENOMIC DNA]</scope>
    <source>
        <strain evidence="12">DSM 14429 / JCM 11212 / NBRC 100878 / IC-017</strain>
    </source>
</reference>
<evidence type="ECO:0000259" key="10">
    <source>
        <dbReference type="PROSITE" id="PS51684"/>
    </source>
</evidence>
<evidence type="ECO:0000313" key="12">
    <source>
        <dbReference type="Proteomes" id="UP000006681"/>
    </source>
</evidence>
<keyword evidence="12" id="KW-1185">Reference proteome</keyword>
<dbReference type="InterPro" id="IPR056743">
    <property type="entry name" value="TRM5-TYW2-like_MTfase"/>
</dbReference>
<dbReference type="Pfam" id="PF02475">
    <property type="entry name" value="TRM5-TYW2_MTfase"/>
    <property type="match status" value="1"/>
</dbReference>
<dbReference type="Pfam" id="PF25133">
    <property type="entry name" value="TYW2_N_2"/>
    <property type="match status" value="1"/>
</dbReference>
<protein>
    <recommendedName>
        <fullName evidence="1">tRNA (guanine(37)-N(1))-methyltransferase</fullName>
        <ecNumber evidence="1">2.1.1.228</ecNumber>
    </recommendedName>
    <alternativeName>
        <fullName evidence="7">M1G-methyltransferase</fullName>
    </alternativeName>
    <alternativeName>
        <fullName evidence="8">tRNA [GM37] methyltransferase</fullName>
    </alternativeName>
</protein>
<accession>E1QRT3</accession>
<keyword evidence="3" id="KW-0489">Methyltransferase</keyword>
<organism evidence="11 12">
    <name type="scientific">Vulcanisaeta distributa (strain DSM 14429 / JCM 11212 / NBRC 100878 / IC-017)</name>
    <dbReference type="NCBI Taxonomy" id="572478"/>
    <lineage>
        <taxon>Archaea</taxon>
        <taxon>Thermoproteota</taxon>
        <taxon>Thermoprotei</taxon>
        <taxon>Thermoproteales</taxon>
        <taxon>Thermoproteaceae</taxon>
        <taxon>Vulcanisaeta</taxon>
    </lineage>
</organism>
<keyword evidence="6" id="KW-0819">tRNA processing</keyword>
<dbReference type="GeneID" id="9750955"/>
<comment type="catalytic activity">
    <reaction evidence="9">
        <text>guanosine(37) in tRNA + S-adenosyl-L-methionine = N(1)-methylguanosine(37) in tRNA + S-adenosyl-L-homocysteine + H(+)</text>
        <dbReference type="Rhea" id="RHEA:36899"/>
        <dbReference type="Rhea" id="RHEA-COMP:10145"/>
        <dbReference type="Rhea" id="RHEA-COMP:10147"/>
        <dbReference type="ChEBI" id="CHEBI:15378"/>
        <dbReference type="ChEBI" id="CHEBI:57856"/>
        <dbReference type="ChEBI" id="CHEBI:59789"/>
        <dbReference type="ChEBI" id="CHEBI:73542"/>
        <dbReference type="ChEBI" id="CHEBI:74269"/>
        <dbReference type="EC" id="2.1.1.228"/>
    </reaction>
</comment>
<evidence type="ECO:0000256" key="8">
    <source>
        <dbReference type="ARBA" id="ARBA00033392"/>
    </source>
</evidence>
<dbReference type="STRING" id="572478.Vdis_0043"/>
<evidence type="ECO:0000256" key="5">
    <source>
        <dbReference type="ARBA" id="ARBA00022691"/>
    </source>
</evidence>
<dbReference type="eggNOG" id="arCOG00033">
    <property type="taxonomic scope" value="Archaea"/>
</dbReference>
<dbReference type="InterPro" id="IPR030382">
    <property type="entry name" value="MeTrfase_TRM5/TYW2"/>
</dbReference>